<comment type="similarity">
    <text evidence="1">Belongs to the thioesterase PaaI family.</text>
</comment>
<evidence type="ECO:0000313" key="5">
    <source>
        <dbReference type="EMBL" id="RKR75987.1"/>
    </source>
</evidence>
<dbReference type="GO" id="GO:0047617">
    <property type="term" value="F:fatty acyl-CoA hydrolase activity"/>
    <property type="evidence" value="ECO:0007669"/>
    <property type="project" value="InterPro"/>
</dbReference>
<dbReference type="InterPro" id="IPR006683">
    <property type="entry name" value="Thioestr_dom"/>
</dbReference>
<dbReference type="Gene3D" id="3.10.129.10">
    <property type="entry name" value="Hotdog Thioesterase"/>
    <property type="match status" value="1"/>
</dbReference>
<dbReference type="SUPFAM" id="SSF54637">
    <property type="entry name" value="Thioesterase/thiol ester dehydrase-isomerase"/>
    <property type="match status" value="1"/>
</dbReference>
<feature type="compositionally biased region" description="Polar residues" evidence="3">
    <location>
        <begin position="1"/>
        <end position="20"/>
    </location>
</feature>
<gene>
    <name evidence="5" type="ORF">C8E83_3151</name>
</gene>
<keyword evidence="2" id="KW-0378">Hydrolase</keyword>
<evidence type="ECO:0000313" key="6">
    <source>
        <dbReference type="Proteomes" id="UP000280008"/>
    </source>
</evidence>
<evidence type="ECO:0000256" key="2">
    <source>
        <dbReference type="ARBA" id="ARBA00022801"/>
    </source>
</evidence>
<dbReference type="InterPro" id="IPR039298">
    <property type="entry name" value="ACOT13"/>
</dbReference>
<dbReference type="CDD" id="cd03443">
    <property type="entry name" value="PaaI_thioesterase"/>
    <property type="match status" value="1"/>
</dbReference>
<dbReference type="AlphaFoldDB" id="A0A495IJ37"/>
<accession>A0A495IJ37</accession>
<dbReference type="EMBL" id="RBKS01000001">
    <property type="protein sequence ID" value="RKR75987.1"/>
    <property type="molecule type" value="Genomic_DNA"/>
</dbReference>
<dbReference type="NCBIfam" id="TIGR00369">
    <property type="entry name" value="unchar_dom_1"/>
    <property type="match status" value="1"/>
</dbReference>
<proteinExistence type="inferred from homology"/>
<keyword evidence="6" id="KW-1185">Reference proteome</keyword>
<feature type="region of interest" description="Disordered" evidence="3">
    <location>
        <begin position="1"/>
        <end position="22"/>
    </location>
</feature>
<evidence type="ECO:0000256" key="3">
    <source>
        <dbReference type="SAM" id="MobiDB-lite"/>
    </source>
</evidence>
<dbReference type="Pfam" id="PF03061">
    <property type="entry name" value="4HBT"/>
    <property type="match status" value="1"/>
</dbReference>
<reference evidence="5 6" key="1">
    <citation type="submission" date="2018-10" db="EMBL/GenBank/DDBJ databases">
        <title>Sequencing the genomes of 1000 actinobacteria strains.</title>
        <authorList>
            <person name="Klenk H.-P."/>
        </authorList>
    </citation>
    <scope>NUCLEOTIDE SEQUENCE [LARGE SCALE GENOMIC DNA]</scope>
    <source>
        <strain evidence="5 6">DSM 17894</strain>
    </source>
</reference>
<evidence type="ECO:0000259" key="4">
    <source>
        <dbReference type="Pfam" id="PF03061"/>
    </source>
</evidence>
<name>A0A495IJ37_9MICO</name>
<evidence type="ECO:0000256" key="1">
    <source>
        <dbReference type="ARBA" id="ARBA00008324"/>
    </source>
</evidence>
<sequence>MTDAGSDSTTAETTTRQKTVTWHDPRESALAARKMAGLEFMQALLAGELPPPPILSLMNLTAVSAVEGEVVFECTPDESHYNPIGSVHGGFVCTVLDSVLGCAAQTTLPAGQGYTSLEIKVNYLRGLTASSGKLTAVGRVTKPGRRACFAEGEVRDADGKLVATASSTLLVFPV</sequence>
<dbReference type="RefSeq" id="WP_121370857.1">
    <property type="nucleotide sequence ID" value="NZ_RBKS01000001.1"/>
</dbReference>
<dbReference type="Proteomes" id="UP000280008">
    <property type="component" value="Unassembled WGS sequence"/>
</dbReference>
<dbReference type="OrthoDB" id="9813282at2"/>
<dbReference type="InterPro" id="IPR029069">
    <property type="entry name" value="HotDog_dom_sf"/>
</dbReference>
<feature type="domain" description="Thioesterase" evidence="4">
    <location>
        <begin position="85"/>
        <end position="163"/>
    </location>
</feature>
<dbReference type="PANTHER" id="PTHR21660:SF1">
    <property type="entry name" value="ACYL-COENZYME A THIOESTERASE 13"/>
    <property type="match status" value="1"/>
</dbReference>
<protein>
    <submittedName>
        <fullName evidence="5">Uncharacterized protein (TIGR00369 family)</fullName>
    </submittedName>
</protein>
<dbReference type="PANTHER" id="PTHR21660">
    <property type="entry name" value="THIOESTERASE SUPERFAMILY MEMBER-RELATED"/>
    <property type="match status" value="1"/>
</dbReference>
<comment type="caution">
    <text evidence="5">The sequence shown here is derived from an EMBL/GenBank/DDBJ whole genome shotgun (WGS) entry which is preliminary data.</text>
</comment>
<organism evidence="5 6">
    <name type="scientific">Frondihabitans australicus</name>
    <dbReference type="NCBI Taxonomy" id="386892"/>
    <lineage>
        <taxon>Bacteria</taxon>
        <taxon>Bacillati</taxon>
        <taxon>Actinomycetota</taxon>
        <taxon>Actinomycetes</taxon>
        <taxon>Micrococcales</taxon>
        <taxon>Microbacteriaceae</taxon>
        <taxon>Frondihabitans</taxon>
    </lineage>
</organism>
<dbReference type="InterPro" id="IPR003736">
    <property type="entry name" value="PAAI_dom"/>
</dbReference>